<evidence type="ECO:0000313" key="2">
    <source>
        <dbReference type="Proteomes" id="UP000467841"/>
    </source>
</evidence>
<dbReference type="Proteomes" id="UP000467841">
    <property type="component" value="Unassembled WGS sequence"/>
</dbReference>
<dbReference type="EMBL" id="CACVBM020001218">
    <property type="protein sequence ID" value="CAA7039897.1"/>
    <property type="molecule type" value="Genomic_DNA"/>
</dbReference>
<evidence type="ECO:0000313" key="1">
    <source>
        <dbReference type="EMBL" id="CAA7039897.1"/>
    </source>
</evidence>
<proteinExistence type="predicted"/>
<keyword evidence="2" id="KW-1185">Reference proteome</keyword>
<organism evidence="1 2">
    <name type="scientific">Microthlaspi erraticum</name>
    <dbReference type="NCBI Taxonomy" id="1685480"/>
    <lineage>
        <taxon>Eukaryota</taxon>
        <taxon>Viridiplantae</taxon>
        <taxon>Streptophyta</taxon>
        <taxon>Embryophyta</taxon>
        <taxon>Tracheophyta</taxon>
        <taxon>Spermatophyta</taxon>
        <taxon>Magnoliopsida</taxon>
        <taxon>eudicotyledons</taxon>
        <taxon>Gunneridae</taxon>
        <taxon>Pentapetalae</taxon>
        <taxon>rosids</taxon>
        <taxon>malvids</taxon>
        <taxon>Brassicales</taxon>
        <taxon>Brassicaceae</taxon>
        <taxon>Coluteocarpeae</taxon>
        <taxon>Microthlaspi</taxon>
    </lineage>
</organism>
<name>A0A6D2JEH6_9BRAS</name>
<protein>
    <recommendedName>
        <fullName evidence="3">NYN domain-containing protein</fullName>
    </recommendedName>
</protein>
<gene>
    <name evidence="1" type="ORF">MERR_LOCUS27132</name>
</gene>
<reference evidence="1" key="1">
    <citation type="submission" date="2020-01" db="EMBL/GenBank/DDBJ databases">
        <authorList>
            <person name="Mishra B."/>
        </authorList>
    </citation>
    <scope>NUCLEOTIDE SEQUENCE [LARGE SCALE GENOMIC DNA]</scope>
</reference>
<evidence type="ECO:0008006" key="3">
    <source>
        <dbReference type="Google" id="ProtNLM"/>
    </source>
</evidence>
<accession>A0A6D2JEH6</accession>
<dbReference type="AlphaFoldDB" id="A0A6D2JEH6"/>
<sequence length="117" mass="13672">MKKQYWYAGFFFDEGDDSESLHQRMLEDVVNWTWKLGRSANLVVLSNISEDVELVYLMKSMKSRGHNVVFPRKSRDDSDSLGLSQTGIREWICPNLLDESLEELYFAWTTGQVVEEE</sequence>
<comment type="caution">
    <text evidence="1">The sequence shown here is derived from an EMBL/GenBank/DDBJ whole genome shotgun (WGS) entry which is preliminary data.</text>
</comment>